<proteinExistence type="predicted"/>
<reference evidence="1" key="2">
    <citation type="journal article" date="2015" name="Fish Shellfish Immunol.">
        <title>Early steps in the European eel (Anguilla anguilla)-Vibrio vulnificus interaction in the gills: Role of the RtxA13 toxin.</title>
        <authorList>
            <person name="Callol A."/>
            <person name="Pajuelo D."/>
            <person name="Ebbesson L."/>
            <person name="Teles M."/>
            <person name="MacKenzie S."/>
            <person name="Amaro C."/>
        </authorList>
    </citation>
    <scope>NUCLEOTIDE SEQUENCE</scope>
</reference>
<name>A0A0E9VMS1_ANGAN</name>
<dbReference type="EMBL" id="GBXM01029235">
    <property type="protein sequence ID" value="JAH79342.1"/>
    <property type="molecule type" value="Transcribed_RNA"/>
</dbReference>
<evidence type="ECO:0000313" key="1">
    <source>
        <dbReference type="EMBL" id="JAH79342.1"/>
    </source>
</evidence>
<reference evidence="1" key="1">
    <citation type="submission" date="2014-11" db="EMBL/GenBank/DDBJ databases">
        <authorList>
            <person name="Amaro Gonzalez C."/>
        </authorList>
    </citation>
    <scope>NUCLEOTIDE SEQUENCE</scope>
</reference>
<sequence>MEVREPTTHYHRKKHHLCIPKNLQRLLCAPTTPGRAIS</sequence>
<accession>A0A0E9VMS1</accession>
<organism evidence="1">
    <name type="scientific">Anguilla anguilla</name>
    <name type="common">European freshwater eel</name>
    <name type="synonym">Muraena anguilla</name>
    <dbReference type="NCBI Taxonomy" id="7936"/>
    <lineage>
        <taxon>Eukaryota</taxon>
        <taxon>Metazoa</taxon>
        <taxon>Chordata</taxon>
        <taxon>Craniata</taxon>
        <taxon>Vertebrata</taxon>
        <taxon>Euteleostomi</taxon>
        <taxon>Actinopterygii</taxon>
        <taxon>Neopterygii</taxon>
        <taxon>Teleostei</taxon>
        <taxon>Anguilliformes</taxon>
        <taxon>Anguillidae</taxon>
        <taxon>Anguilla</taxon>
    </lineage>
</organism>
<dbReference type="AlphaFoldDB" id="A0A0E9VMS1"/>
<protein>
    <submittedName>
        <fullName evidence="1">Uncharacterized protein</fullName>
    </submittedName>
</protein>